<dbReference type="Pfam" id="PF00664">
    <property type="entry name" value="ABC_membrane"/>
    <property type="match status" value="1"/>
</dbReference>
<dbReference type="InterPro" id="IPR011527">
    <property type="entry name" value="ABC1_TM_dom"/>
</dbReference>
<dbReference type="Gene3D" id="1.20.1560.10">
    <property type="entry name" value="ABC transporter type 1, transmembrane domain"/>
    <property type="match status" value="1"/>
</dbReference>
<dbReference type="GO" id="GO:0140359">
    <property type="term" value="F:ABC-type transporter activity"/>
    <property type="evidence" value="ECO:0007669"/>
    <property type="project" value="InterPro"/>
</dbReference>
<feature type="transmembrane region" description="Helical" evidence="11">
    <location>
        <begin position="268"/>
        <end position="286"/>
    </location>
</feature>
<keyword evidence="8 11" id="KW-0472">Membrane</keyword>
<dbReference type="InterPro" id="IPR036640">
    <property type="entry name" value="ABC1_TM_sf"/>
</dbReference>
<dbReference type="InterPro" id="IPR003593">
    <property type="entry name" value="AAA+_ATPase"/>
</dbReference>
<dbReference type="Gene3D" id="3.40.50.300">
    <property type="entry name" value="P-loop containing nucleotide triphosphate hydrolases"/>
    <property type="match status" value="1"/>
</dbReference>
<evidence type="ECO:0000256" key="7">
    <source>
        <dbReference type="ARBA" id="ARBA00022989"/>
    </source>
</evidence>
<dbReference type="PANTHER" id="PTHR24221">
    <property type="entry name" value="ATP-BINDING CASSETTE SUB-FAMILY B"/>
    <property type="match status" value="1"/>
</dbReference>
<feature type="domain" description="ABC transporter" evidence="12">
    <location>
        <begin position="455"/>
        <end position="691"/>
    </location>
</feature>
<feature type="transmembrane region" description="Helical" evidence="11">
    <location>
        <begin position="242"/>
        <end position="262"/>
    </location>
</feature>
<dbReference type="SUPFAM" id="SSF52540">
    <property type="entry name" value="P-loop containing nucleoside triphosphate hydrolases"/>
    <property type="match status" value="1"/>
</dbReference>
<dbReference type="PANTHER" id="PTHR24221:SF654">
    <property type="entry name" value="ATP-BINDING CASSETTE SUB-FAMILY B MEMBER 6"/>
    <property type="match status" value="1"/>
</dbReference>
<evidence type="ECO:0000256" key="4">
    <source>
        <dbReference type="ARBA" id="ARBA00022692"/>
    </source>
</evidence>
<keyword evidence="4 11" id="KW-0812">Transmembrane</keyword>
<dbReference type="GO" id="GO:0005524">
    <property type="term" value="F:ATP binding"/>
    <property type="evidence" value="ECO:0007669"/>
    <property type="project" value="UniProtKB-KW"/>
</dbReference>
<feature type="region of interest" description="Disordered" evidence="10">
    <location>
        <begin position="1"/>
        <end position="31"/>
    </location>
</feature>
<reference evidence="15" key="1">
    <citation type="submission" date="2017-12" db="EMBL/GenBank/DDBJ databases">
        <title>Whole genome sequencing of Acidipropionibacterium jensenii strains JS279 and JS280.</title>
        <authorList>
            <person name="Deptula P."/>
            <person name="Laine P."/>
            <person name="Smolander O.-P."/>
            <person name="Paulin L."/>
            <person name="Auvinen P."/>
            <person name="Varmanen P."/>
        </authorList>
    </citation>
    <scope>NUCLEOTIDE SEQUENCE [LARGE SCALE GENOMIC DNA]</scope>
    <source>
        <strain evidence="15">JS280</strain>
    </source>
</reference>
<feature type="transmembrane region" description="Helical" evidence="11">
    <location>
        <begin position="162"/>
        <end position="189"/>
    </location>
</feature>
<dbReference type="KEGG" id="aji:C0Z10_12980"/>
<dbReference type="InterPro" id="IPR003439">
    <property type="entry name" value="ABC_transporter-like_ATP-bd"/>
</dbReference>
<dbReference type="EMBL" id="CP025570">
    <property type="protein sequence ID" value="AZZ40497.1"/>
    <property type="molecule type" value="Genomic_DNA"/>
</dbReference>
<dbReference type="SMART" id="SM00382">
    <property type="entry name" value="AAA"/>
    <property type="match status" value="1"/>
</dbReference>
<evidence type="ECO:0000256" key="3">
    <source>
        <dbReference type="ARBA" id="ARBA00022475"/>
    </source>
</evidence>
<organism evidence="14 15">
    <name type="scientific">Acidipropionibacterium jensenii</name>
    <dbReference type="NCBI Taxonomy" id="1749"/>
    <lineage>
        <taxon>Bacteria</taxon>
        <taxon>Bacillati</taxon>
        <taxon>Actinomycetota</taxon>
        <taxon>Actinomycetes</taxon>
        <taxon>Propionibacteriales</taxon>
        <taxon>Propionibacteriaceae</taxon>
        <taxon>Acidipropionibacterium</taxon>
    </lineage>
</organism>
<keyword evidence="5" id="KW-0547">Nucleotide-binding</keyword>
<sequence length="701" mass="76748">MGQVHPARYGPSTRRLGIDWSARPPTSSPIDEQVHFPRSSIRRFGACRALWAANWSRCSSRRPALPGTGTRRMCPMTSEVDGKKAKDPGFGANLRTLFSTFPRDVRFRLVLYVVSQVFISLMGIVGISVVLPIMQVMMGANMDTGYLGLMSSILGHPSRGRFVVLTSIIMVVAFFVKSLATIALTWWSLGFVSRLQVRTSTRLLRHYLDESYLDHRTRDLGDMMRRIDSAVMDAHQKVLGSILALISSLMSVVLLLGMLLVIMPGPTVAAVIYFSLIILVVQKILAKISRDVGRTNQRTGWLKTRTLMEALQGFREIYMHDAQDEFISRYRKHSDENIESGRKENTLASLPTQIFQTMTILGVALLLCWIVWTGSAHSAIPTLTLFMAVIIQLLPTMSALSAQIGAIRVGQAGLALTAETLRTESVRDAVSDAGELEASNHTGATGLGRADTGTIDIRNLKFRYPDGNHDVLSGIDISVSRGSSLALCGLSGSGKTTLVDIVLGLLPPTSGHVRVGGMDVAQAGSAWRHQVAYVPQDVYIVDDTISANIAFGEPPDEWDISRIRRCVERAKLDDVVREAPQGLDTRLGEHGSLISGGQRQRIGIARALYRNPAVLVLDEATSALDNQTERQITSTIESLNGDITTILVAHRLSSVRNVDSLVFLENGRISGRGTFDEVRDSCPGFARLVALGRLDDTKETV</sequence>
<name>A0A3T0S2C0_9ACTN</name>
<comment type="subcellular location">
    <subcellularLocation>
        <location evidence="1">Cell membrane</location>
        <topology evidence="1">Multi-pass membrane protein</topology>
    </subcellularLocation>
</comment>
<comment type="similarity">
    <text evidence="9">Belongs to the ABC transporter superfamily. Lipid exporter (TC 3.A.1.106) family.</text>
</comment>
<keyword evidence="2" id="KW-0813">Transport</keyword>
<dbReference type="AlphaFoldDB" id="A0A3T0S2C0"/>
<evidence type="ECO:0000313" key="15">
    <source>
        <dbReference type="Proteomes" id="UP000285875"/>
    </source>
</evidence>
<evidence type="ECO:0000256" key="5">
    <source>
        <dbReference type="ARBA" id="ARBA00022741"/>
    </source>
</evidence>
<dbReference type="InterPro" id="IPR027417">
    <property type="entry name" value="P-loop_NTPase"/>
</dbReference>
<evidence type="ECO:0000256" key="9">
    <source>
        <dbReference type="ARBA" id="ARBA00061644"/>
    </source>
</evidence>
<dbReference type="PROSITE" id="PS00211">
    <property type="entry name" value="ABC_TRANSPORTER_1"/>
    <property type="match status" value="1"/>
</dbReference>
<dbReference type="SUPFAM" id="SSF90123">
    <property type="entry name" value="ABC transporter transmembrane region"/>
    <property type="match status" value="1"/>
</dbReference>
<evidence type="ECO:0000256" key="10">
    <source>
        <dbReference type="SAM" id="MobiDB-lite"/>
    </source>
</evidence>
<evidence type="ECO:0000256" key="11">
    <source>
        <dbReference type="SAM" id="Phobius"/>
    </source>
</evidence>
<dbReference type="GO" id="GO:0034040">
    <property type="term" value="F:ATPase-coupled lipid transmembrane transporter activity"/>
    <property type="evidence" value="ECO:0007669"/>
    <property type="project" value="TreeGrafter"/>
</dbReference>
<gene>
    <name evidence="14" type="ORF">C0Z10_12980</name>
</gene>
<dbReference type="Pfam" id="PF00005">
    <property type="entry name" value="ABC_tran"/>
    <property type="match status" value="1"/>
</dbReference>
<feature type="domain" description="ABC transmembrane type-1" evidence="13">
    <location>
        <begin position="146"/>
        <end position="407"/>
    </location>
</feature>
<keyword evidence="7 11" id="KW-1133">Transmembrane helix</keyword>
<evidence type="ECO:0000256" key="1">
    <source>
        <dbReference type="ARBA" id="ARBA00004651"/>
    </source>
</evidence>
<feature type="transmembrane region" description="Helical" evidence="11">
    <location>
        <begin position="109"/>
        <end position="134"/>
    </location>
</feature>
<dbReference type="InterPro" id="IPR017871">
    <property type="entry name" value="ABC_transporter-like_CS"/>
</dbReference>
<proteinExistence type="inferred from homology"/>
<feature type="transmembrane region" description="Helical" evidence="11">
    <location>
        <begin position="354"/>
        <end position="372"/>
    </location>
</feature>
<dbReference type="GO" id="GO:0016887">
    <property type="term" value="F:ATP hydrolysis activity"/>
    <property type="evidence" value="ECO:0007669"/>
    <property type="project" value="InterPro"/>
</dbReference>
<dbReference type="PROSITE" id="PS50893">
    <property type="entry name" value="ABC_TRANSPORTER_2"/>
    <property type="match status" value="1"/>
</dbReference>
<accession>A0A3T0S2C0</accession>
<evidence type="ECO:0000256" key="8">
    <source>
        <dbReference type="ARBA" id="ARBA00023136"/>
    </source>
</evidence>
<evidence type="ECO:0000313" key="14">
    <source>
        <dbReference type="EMBL" id="AZZ40497.1"/>
    </source>
</evidence>
<evidence type="ECO:0000259" key="12">
    <source>
        <dbReference type="PROSITE" id="PS50893"/>
    </source>
</evidence>
<keyword evidence="6 14" id="KW-0067">ATP-binding</keyword>
<keyword evidence="3" id="KW-1003">Cell membrane</keyword>
<protein>
    <submittedName>
        <fullName evidence="14">ABC transporter ATP-binding protein</fullName>
    </submittedName>
</protein>
<dbReference type="InterPro" id="IPR039421">
    <property type="entry name" value="Type_1_exporter"/>
</dbReference>
<evidence type="ECO:0000256" key="2">
    <source>
        <dbReference type="ARBA" id="ARBA00022448"/>
    </source>
</evidence>
<dbReference type="FunFam" id="3.40.50.300:FF:000299">
    <property type="entry name" value="ABC transporter ATP-binding protein/permease"/>
    <property type="match status" value="1"/>
</dbReference>
<evidence type="ECO:0000259" key="13">
    <source>
        <dbReference type="PROSITE" id="PS50929"/>
    </source>
</evidence>
<dbReference type="PROSITE" id="PS50929">
    <property type="entry name" value="ABC_TM1F"/>
    <property type="match status" value="1"/>
</dbReference>
<dbReference type="Proteomes" id="UP000285875">
    <property type="component" value="Chromosome"/>
</dbReference>
<evidence type="ECO:0000256" key="6">
    <source>
        <dbReference type="ARBA" id="ARBA00022840"/>
    </source>
</evidence>
<dbReference type="GO" id="GO:0005886">
    <property type="term" value="C:plasma membrane"/>
    <property type="evidence" value="ECO:0007669"/>
    <property type="project" value="UniProtKB-SubCell"/>
</dbReference>